<name>A0A0M2NYD8_STACC</name>
<evidence type="ECO:0000256" key="1">
    <source>
        <dbReference type="ARBA" id="ARBA00004141"/>
    </source>
</evidence>
<feature type="transmembrane region" description="Helical" evidence="5">
    <location>
        <begin position="38"/>
        <end position="60"/>
    </location>
</feature>
<feature type="transmembrane region" description="Helical" evidence="5">
    <location>
        <begin position="249"/>
        <end position="269"/>
    </location>
</feature>
<evidence type="ECO:0000256" key="5">
    <source>
        <dbReference type="SAM" id="Phobius"/>
    </source>
</evidence>
<dbReference type="Pfam" id="PF01578">
    <property type="entry name" value="Cytochrom_C_asm"/>
    <property type="match status" value="1"/>
</dbReference>
<comment type="subcellular location">
    <subcellularLocation>
        <location evidence="1">Membrane</location>
        <topology evidence="1">Multi-pass membrane protein</topology>
    </subcellularLocation>
</comment>
<proteinExistence type="predicted"/>
<keyword evidence="4 5" id="KW-0472">Membrane</keyword>
<comment type="caution">
    <text evidence="7">The sequence shown here is derived from an EMBL/GenBank/DDBJ whole genome shotgun (WGS) entry which is preliminary data.</text>
</comment>
<dbReference type="GO" id="GO:0005886">
    <property type="term" value="C:plasma membrane"/>
    <property type="evidence" value="ECO:0007669"/>
    <property type="project" value="TreeGrafter"/>
</dbReference>
<dbReference type="RefSeq" id="WP_019468485.1">
    <property type="nucleotide sequence ID" value="NZ_BKAS01000008.1"/>
</dbReference>
<evidence type="ECO:0000313" key="7">
    <source>
        <dbReference type="EMBL" id="KKI63509.1"/>
    </source>
</evidence>
<dbReference type="InterPro" id="IPR045062">
    <property type="entry name" value="Cyt_c_biogenesis_CcsA/CcmC"/>
</dbReference>
<evidence type="ECO:0000256" key="3">
    <source>
        <dbReference type="ARBA" id="ARBA00022989"/>
    </source>
</evidence>
<feature type="transmembrane region" description="Helical" evidence="5">
    <location>
        <begin position="97"/>
        <end position="113"/>
    </location>
</feature>
<keyword evidence="3 5" id="KW-1133">Transmembrane helix</keyword>
<dbReference type="EMBL" id="LAKJ01000013">
    <property type="protein sequence ID" value="KKI63509.1"/>
    <property type="molecule type" value="Genomic_DNA"/>
</dbReference>
<feature type="transmembrane region" description="Helical" evidence="5">
    <location>
        <begin position="220"/>
        <end position="237"/>
    </location>
</feature>
<evidence type="ECO:0000256" key="2">
    <source>
        <dbReference type="ARBA" id="ARBA00022692"/>
    </source>
</evidence>
<dbReference type="GO" id="GO:0017004">
    <property type="term" value="P:cytochrome complex assembly"/>
    <property type="evidence" value="ECO:0007669"/>
    <property type="project" value="InterPro"/>
</dbReference>
<feature type="transmembrane region" description="Helical" evidence="5">
    <location>
        <begin position="72"/>
        <end position="90"/>
    </location>
</feature>
<organism evidence="7 8">
    <name type="scientific">Staphylococcus cohnii subsp. cohnii</name>
    <dbReference type="NCBI Taxonomy" id="74704"/>
    <lineage>
        <taxon>Bacteria</taxon>
        <taxon>Bacillati</taxon>
        <taxon>Bacillota</taxon>
        <taxon>Bacilli</taxon>
        <taxon>Bacillales</taxon>
        <taxon>Staphylococcaceae</taxon>
        <taxon>Staphylococcus</taxon>
        <taxon>Staphylococcus cohnii species complex</taxon>
    </lineage>
</organism>
<protein>
    <submittedName>
        <fullName evidence="7">HemX protein, negative effector of steady-state concentration of glutamyl-tRNA reductase</fullName>
    </submittedName>
</protein>
<dbReference type="GeneID" id="58097339"/>
<dbReference type="Proteomes" id="UP000034455">
    <property type="component" value="Unassembled WGS sequence"/>
</dbReference>
<gene>
    <name evidence="7" type="ORF">UF66_0556</name>
</gene>
<keyword evidence="2 5" id="KW-0812">Transmembrane</keyword>
<dbReference type="PANTHER" id="PTHR30071">
    <property type="entry name" value="HEME EXPORTER PROTEIN C"/>
    <property type="match status" value="1"/>
</dbReference>
<dbReference type="InterPro" id="IPR002541">
    <property type="entry name" value="Cyt_c_assembly"/>
</dbReference>
<dbReference type="PATRIC" id="fig|74704.6.peg.570"/>
<evidence type="ECO:0000313" key="8">
    <source>
        <dbReference type="Proteomes" id="UP000034455"/>
    </source>
</evidence>
<dbReference type="AlphaFoldDB" id="A0A0M2NYD8"/>
<feature type="transmembrane region" description="Helical" evidence="5">
    <location>
        <begin position="184"/>
        <end position="208"/>
    </location>
</feature>
<evidence type="ECO:0000259" key="6">
    <source>
        <dbReference type="Pfam" id="PF01578"/>
    </source>
</evidence>
<sequence>MQEFSFIRLNELILLIYLFSIACYFYDFLKKHHRIKMIGFVSLGIVWMLQTVSLSLYVNVTKQIPLGNIFDVFFALAWLIISISIVINVIKQINLSIFLFNMIGFLFIAINTFQPMHYQSTGEKLNIINELLIVHISLAVISYALFAFAFVNCILYLIQYNNLKQKRFDQKYFRIGSVATLEQVVFYSSLIGFIFIILSIVLGAQWGFNTLGVDIIIDPKVIMSSVITLLYGIYLIFRVKKILTKHKLIYFNILLFCLSMINLFFASHISDFHQWTGIY</sequence>
<feature type="transmembrane region" description="Helical" evidence="5">
    <location>
        <begin position="6"/>
        <end position="26"/>
    </location>
</feature>
<dbReference type="GO" id="GO:0020037">
    <property type="term" value="F:heme binding"/>
    <property type="evidence" value="ECO:0007669"/>
    <property type="project" value="InterPro"/>
</dbReference>
<evidence type="ECO:0000256" key="4">
    <source>
        <dbReference type="ARBA" id="ARBA00023136"/>
    </source>
</evidence>
<feature type="domain" description="Cytochrome c assembly protein" evidence="6">
    <location>
        <begin position="67"/>
        <end position="266"/>
    </location>
</feature>
<feature type="transmembrane region" description="Helical" evidence="5">
    <location>
        <begin position="133"/>
        <end position="158"/>
    </location>
</feature>
<reference evidence="7 8" key="1">
    <citation type="submission" date="2015-03" db="EMBL/GenBank/DDBJ databases">
        <title>Genome Assembly of Staphylococcus cohnii subsp. cohnii strain G22B2.</title>
        <authorList>
            <person name="Nair G."/>
            <person name="Kaur G."/>
            <person name="Khatri I."/>
            <person name="Singh N.K."/>
            <person name="Sathyabama S."/>
            <person name="Maurya S.K."/>
            <person name="Subramanian S."/>
            <person name="Agrewala J.N."/>
            <person name="Mayilraj S."/>
        </authorList>
    </citation>
    <scope>NUCLEOTIDE SEQUENCE [LARGE SCALE GENOMIC DNA]</scope>
    <source>
        <strain evidence="7 8">G22B2</strain>
    </source>
</reference>
<accession>A0A0M2NYD8</accession>
<dbReference type="PANTHER" id="PTHR30071:SF15">
    <property type="entry name" value="PROTEIN HEMX"/>
    <property type="match status" value="1"/>
</dbReference>